<keyword evidence="1" id="KW-0812">Transmembrane</keyword>
<accession>A0ABV6BYR4</accession>
<evidence type="ECO:0000256" key="1">
    <source>
        <dbReference type="SAM" id="Phobius"/>
    </source>
</evidence>
<keyword evidence="3" id="KW-1185">Reference proteome</keyword>
<evidence type="ECO:0000313" key="3">
    <source>
        <dbReference type="Proteomes" id="UP001589788"/>
    </source>
</evidence>
<evidence type="ECO:0000313" key="2">
    <source>
        <dbReference type="EMBL" id="MFC0080574.1"/>
    </source>
</evidence>
<dbReference type="EMBL" id="JBHLYQ010000001">
    <property type="protein sequence ID" value="MFC0080574.1"/>
    <property type="molecule type" value="Genomic_DNA"/>
</dbReference>
<keyword evidence="1" id="KW-1133">Transmembrane helix</keyword>
<sequence>MIVAVVAAGIVLGLRVVSHLWWPGATLVGVVLVAGWWLLPRPVNVVRLAGRRLWRPDGMPRVVGWRLRRAAVAAGLIAPGGRLVAVAWEGRPGYGYRVVVRCPRGSSPQRWAARSGNLASALRREVTIADIGAGRIEITAVASGAMARVPDQPHPLTGPPARRR</sequence>
<protein>
    <submittedName>
        <fullName evidence="2">Uncharacterized protein</fullName>
    </submittedName>
</protein>
<name>A0ABV6BYR4_9ACTN</name>
<dbReference type="Proteomes" id="UP001589788">
    <property type="component" value="Unassembled WGS sequence"/>
</dbReference>
<comment type="caution">
    <text evidence="2">The sequence shown here is derived from an EMBL/GenBank/DDBJ whole genome shotgun (WGS) entry which is preliminary data.</text>
</comment>
<reference evidence="2 3" key="1">
    <citation type="submission" date="2024-09" db="EMBL/GenBank/DDBJ databases">
        <authorList>
            <person name="Sun Q."/>
            <person name="Mori K."/>
        </authorList>
    </citation>
    <scope>NUCLEOTIDE SEQUENCE [LARGE SCALE GENOMIC DNA]</scope>
    <source>
        <strain evidence="2 3">JCM 15389</strain>
    </source>
</reference>
<proteinExistence type="predicted"/>
<organism evidence="2 3">
    <name type="scientific">Aciditerrimonas ferrireducens</name>
    <dbReference type="NCBI Taxonomy" id="667306"/>
    <lineage>
        <taxon>Bacteria</taxon>
        <taxon>Bacillati</taxon>
        <taxon>Actinomycetota</taxon>
        <taxon>Acidimicrobiia</taxon>
        <taxon>Acidimicrobiales</taxon>
        <taxon>Acidimicrobiaceae</taxon>
        <taxon>Aciditerrimonas</taxon>
    </lineage>
</organism>
<dbReference type="RefSeq" id="WP_377786919.1">
    <property type="nucleotide sequence ID" value="NZ_JBHLYQ010000001.1"/>
</dbReference>
<keyword evidence="1" id="KW-0472">Membrane</keyword>
<gene>
    <name evidence="2" type="ORF">ACFFRE_00175</name>
</gene>
<feature type="transmembrane region" description="Helical" evidence="1">
    <location>
        <begin position="20"/>
        <end position="39"/>
    </location>
</feature>